<evidence type="ECO:0000313" key="2">
    <source>
        <dbReference type="Proteomes" id="UP000823775"/>
    </source>
</evidence>
<dbReference type="Proteomes" id="UP000823775">
    <property type="component" value="Unassembled WGS sequence"/>
</dbReference>
<protein>
    <submittedName>
        <fullName evidence="1">Uncharacterized protein</fullName>
    </submittedName>
</protein>
<dbReference type="EMBL" id="JACEIK010003500">
    <property type="protein sequence ID" value="MCD9641954.1"/>
    <property type="molecule type" value="Genomic_DNA"/>
</dbReference>
<gene>
    <name evidence="1" type="ORF">HAX54_028513</name>
</gene>
<sequence>ARLAFVDIGHVGPLISCGFTYTHIGSAWQPSATAGFFFRYRGCATAVPYSLQQVHCGETSLAAAKLA</sequence>
<name>A0ABS8V537_DATST</name>
<proteinExistence type="predicted"/>
<keyword evidence="2" id="KW-1185">Reference proteome</keyword>
<evidence type="ECO:0000313" key="1">
    <source>
        <dbReference type="EMBL" id="MCD9641954.1"/>
    </source>
</evidence>
<feature type="non-terminal residue" evidence="1">
    <location>
        <position position="1"/>
    </location>
</feature>
<comment type="caution">
    <text evidence="1">The sequence shown here is derived from an EMBL/GenBank/DDBJ whole genome shotgun (WGS) entry which is preliminary data.</text>
</comment>
<reference evidence="1 2" key="1">
    <citation type="journal article" date="2021" name="BMC Genomics">
        <title>Datura genome reveals duplications of psychoactive alkaloid biosynthetic genes and high mutation rate following tissue culture.</title>
        <authorList>
            <person name="Rajewski A."/>
            <person name="Carter-House D."/>
            <person name="Stajich J."/>
            <person name="Litt A."/>
        </authorList>
    </citation>
    <scope>NUCLEOTIDE SEQUENCE [LARGE SCALE GENOMIC DNA]</scope>
    <source>
        <strain evidence="1">AR-01</strain>
    </source>
</reference>
<organism evidence="1 2">
    <name type="scientific">Datura stramonium</name>
    <name type="common">Jimsonweed</name>
    <name type="synonym">Common thornapple</name>
    <dbReference type="NCBI Taxonomy" id="4076"/>
    <lineage>
        <taxon>Eukaryota</taxon>
        <taxon>Viridiplantae</taxon>
        <taxon>Streptophyta</taxon>
        <taxon>Embryophyta</taxon>
        <taxon>Tracheophyta</taxon>
        <taxon>Spermatophyta</taxon>
        <taxon>Magnoliopsida</taxon>
        <taxon>eudicotyledons</taxon>
        <taxon>Gunneridae</taxon>
        <taxon>Pentapetalae</taxon>
        <taxon>asterids</taxon>
        <taxon>lamiids</taxon>
        <taxon>Solanales</taxon>
        <taxon>Solanaceae</taxon>
        <taxon>Solanoideae</taxon>
        <taxon>Datureae</taxon>
        <taxon>Datura</taxon>
    </lineage>
</organism>
<accession>A0ABS8V537</accession>